<dbReference type="InterPro" id="IPR018392">
    <property type="entry name" value="LysM"/>
</dbReference>
<evidence type="ECO:0000256" key="3">
    <source>
        <dbReference type="SAM" id="SignalP"/>
    </source>
</evidence>
<evidence type="ECO:0000259" key="4">
    <source>
        <dbReference type="PROSITE" id="PS51782"/>
    </source>
</evidence>
<protein>
    <recommendedName>
        <fullName evidence="4">LysM domain-containing protein</fullName>
    </recommendedName>
</protein>
<keyword evidence="6" id="KW-1185">Reference proteome</keyword>
<dbReference type="PANTHER" id="PTHR34997:SF1">
    <property type="entry name" value="PEPTIDOGLYCAN-BINDING LYSIN DOMAIN"/>
    <property type="match status" value="1"/>
</dbReference>
<evidence type="ECO:0000313" key="6">
    <source>
        <dbReference type="Proteomes" id="UP000006882"/>
    </source>
</evidence>
<dbReference type="PANTHER" id="PTHR34997">
    <property type="entry name" value="AM15"/>
    <property type="match status" value="1"/>
</dbReference>
<dbReference type="EMBL" id="CM007653">
    <property type="protein sequence ID" value="ONI18659.1"/>
    <property type="molecule type" value="Genomic_DNA"/>
</dbReference>
<dbReference type="Gene3D" id="3.10.350.10">
    <property type="entry name" value="LysM domain"/>
    <property type="match status" value="1"/>
</dbReference>
<dbReference type="PROSITE" id="PS51782">
    <property type="entry name" value="LYSM"/>
    <property type="match status" value="1"/>
</dbReference>
<organism evidence="5 6">
    <name type="scientific">Prunus persica</name>
    <name type="common">Peach</name>
    <name type="synonym">Amygdalus persica</name>
    <dbReference type="NCBI Taxonomy" id="3760"/>
    <lineage>
        <taxon>Eukaryota</taxon>
        <taxon>Viridiplantae</taxon>
        <taxon>Streptophyta</taxon>
        <taxon>Embryophyta</taxon>
        <taxon>Tracheophyta</taxon>
        <taxon>Spermatophyta</taxon>
        <taxon>Magnoliopsida</taxon>
        <taxon>eudicotyledons</taxon>
        <taxon>Gunneridae</taxon>
        <taxon>Pentapetalae</taxon>
        <taxon>rosids</taxon>
        <taxon>fabids</taxon>
        <taxon>Rosales</taxon>
        <taxon>Rosaceae</taxon>
        <taxon>Amygdaloideae</taxon>
        <taxon>Amygdaleae</taxon>
        <taxon>Prunus</taxon>
    </lineage>
</organism>
<evidence type="ECO:0000256" key="2">
    <source>
        <dbReference type="ARBA" id="ARBA00023026"/>
    </source>
</evidence>
<dbReference type="Gramene" id="ONI18659">
    <property type="protein sequence ID" value="ONI18659"/>
    <property type="gene ID" value="PRUPE_3G230900"/>
</dbReference>
<dbReference type="GO" id="GO:0008061">
    <property type="term" value="F:chitin binding"/>
    <property type="evidence" value="ECO:0007669"/>
    <property type="project" value="UniProtKB-KW"/>
</dbReference>
<evidence type="ECO:0000313" key="5">
    <source>
        <dbReference type="EMBL" id="ONI18659.1"/>
    </source>
</evidence>
<keyword evidence="3" id="KW-0732">Signal</keyword>
<dbReference type="Proteomes" id="UP000006882">
    <property type="component" value="Chromosome G3"/>
</dbReference>
<dbReference type="InterPro" id="IPR052210">
    <property type="entry name" value="LysM1-like"/>
</dbReference>
<evidence type="ECO:0000256" key="1">
    <source>
        <dbReference type="ARBA" id="ARBA00022669"/>
    </source>
</evidence>
<accession>A0A251Q4A6</accession>
<feature type="signal peptide" evidence="3">
    <location>
        <begin position="1"/>
        <end position="31"/>
    </location>
</feature>
<gene>
    <name evidence="5" type="ORF">PRUPE_3G230900</name>
</gene>
<dbReference type="eggNOG" id="ENOG502S77K">
    <property type="taxonomic scope" value="Eukaryota"/>
</dbReference>
<dbReference type="Pfam" id="PF01476">
    <property type="entry name" value="LysM"/>
    <property type="match status" value="1"/>
</dbReference>
<dbReference type="AlphaFoldDB" id="A0A251Q4A6"/>
<sequence length="96" mass="10499">MAVIMSKNKLTMSLNLVLVLCLFLIISFAEGKQLGIGFHVKATPRCQKVYGVEAGDTCNGITQKFKLNAEFFAINPNINCNSIFVGQWLCIVGTAK</sequence>
<keyword evidence="2" id="KW-0843">Virulence</keyword>
<name>A0A251Q4A6_PRUPE</name>
<dbReference type="SUPFAM" id="SSF54106">
    <property type="entry name" value="LysM domain"/>
    <property type="match status" value="1"/>
</dbReference>
<dbReference type="InterPro" id="IPR036779">
    <property type="entry name" value="LysM_dom_sf"/>
</dbReference>
<feature type="domain" description="LysM" evidence="4">
    <location>
        <begin position="48"/>
        <end position="91"/>
    </location>
</feature>
<reference evidence="5 6" key="1">
    <citation type="journal article" date="2013" name="Nat. Genet.">
        <title>The high-quality draft genome of peach (Prunus persica) identifies unique patterns of genetic diversity, domestication and genome evolution.</title>
        <authorList>
            <consortium name="International Peach Genome Initiative"/>
            <person name="Verde I."/>
            <person name="Abbott A.G."/>
            <person name="Scalabrin S."/>
            <person name="Jung S."/>
            <person name="Shu S."/>
            <person name="Marroni F."/>
            <person name="Zhebentyayeva T."/>
            <person name="Dettori M.T."/>
            <person name="Grimwood J."/>
            <person name="Cattonaro F."/>
            <person name="Zuccolo A."/>
            <person name="Rossini L."/>
            <person name="Jenkins J."/>
            <person name="Vendramin E."/>
            <person name="Meisel L.A."/>
            <person name="Decroocq V."/>
            <person name="Sosinski B."/>
            <person name="Prochnik S."/>
            <person name="Mitros T."/>
            <person name="Policriti A."/>
            <person name="Cipriani G."/>
            <person name="Dondini L."/>
            <person name="Ficklin S."/>
            <person name="Goodstein D.M."/>
            <person name="Xuan P."/>
            <person name="Del Fabbro C."/>
            <person name="Aramini V."/>
            <person name="Copetti D."/>
            <person name="Gonzalez S."/>
            <person name="Horner D.S."/>
            <person name="Falchi R."/>
            <person name="Lucas S."/>
            <person name="Mica E."/>
            <person name="Maldonado J."/>
            <person name="Lazzari B."/>
            <person name="Bielenberg D."/>
            <person name="Pirona R."/>
            <person name="Miculan M."/>
            <person name="Barakat A."/>
            <person name="Testolin R."/>
            <person name="Stella A."/>
            <person name="Tartarini S."/>
            <person name="Tonutti P."/>
            <person name="Arus P."/>
            <person name="Orellana A."/>
            <person name="Wells C."/>
            <person name="Main D."/>
            <person name="Vizzotto G."/>
            <person name="Silva H."/>
            <person name="Salamini F."/>
            <person name="Schmutz J."/>
            <person name="Morgante M."/>
            <person name="Rokhsar D.S."/>
        </authorList>
    </citation>
    <scope>NUCLEOTIDE SEQUENCE [LARGE SCALE GENOMIC DNA]</scope>
    <source>
        <strain evidence="6">cv. Nemared</strain>
    </source>
</reference>
<proteinExistence type="predicted"/>
<feature type="chain" id="PRO_5013168588" description="LysM domain-containing protein" evidence="3">
    <location>
        <begin position="32"/>
        <end position="96"/>
    </location>
</feature>
<keyword evidence="1" id="KW-0147">Chitin-binding</keyword>